<accession>A0A840N4Z8</accession>
<evidence type="ECO:0000313" key="1">
    <source>
        <dbReference type="EMBL" id="MBB5055123.1"/>
    </source>
</evidence>
<name>A0A840N4Z8_9BRAD</name>
<proteinExistence type="predicted"/>
<organism evidence="1 2">
    <name type="scientific">Afipia massiliensis</name>
    <dbReference type="NCBI Taxonomy" id="211460"/>
    <lineage>
        <taxon>Bacteria</taxon>
        <taxon>Pseudomonadati</taxon>
        <taxon>Pseudomonadota</taxon>
        <taxon>Alphaproteobacteria</taxon>
        <taxon>Hyphomicrobiales</taxon>
        <taxon>Nitrobacteraceae</taxon>
        <taxon>Afipia</taxon>
    </lineage>
</organism>
<reference evidence="1 2" key="1">
    <citation type="submission" date="2020-08" db="EMBL/GenBank/DDBJ databases">
        <title>Genomic Encyclopedia of Type Strains, Phase IV (KMG-IV): sequencing the most valuable type-strain genomes for metagenomic binning, comparative biology and taxonomic classification.</title>
        <authorList>
            <person name="Goeker M."/>
        </authorList>
    </citation>
    <scope>NUCLEOTIDE SEQUENCE [LARGE SCALE GENOMIC DNA]</scope>
    <source>
        <strain evidence="1 2">DSM 17498</strain>
    </source>
</reference>
<sequence length="58" mass="6443">MARPAGGFGPYTTCDNRFVHWRMAGIWDLIMEALAEAHVGSNNEPNSAWPSYAIIVIH</sequence>
<evidence type="ECO:0000313" key="2">
    <source>
        <dbReference type="Proteomes" id="UP000521227"/>
    </source>
</evidence>
<protein>
    <submittedName>
        <fullName evidence="1">Transposase</fullName>
    </submittedName>
</protein>
<gene>
    <name evidence="1" type="ORF">HNQ36_005134</name>
</gene>
<dbReference type="AlphaFoldDB" id="A0A840N4Z8"/>
<comment type="caution">
    <text evidence="1">The sequence shown here is derived from an EMBL/GenBank/DDBJ whole genome shotgun (WGS) entry which is preliminary data.</text>
</comment>
<dbReference type="EMBL" id="JACHIJ010000011">
    <property type="protein sequence ID" value="MBB5055123.1"/>
    <property type="molecule type" value="Genomic_DNA"/>
</dbReference>
<dbReference type="Proteomes" id="UP000521227">
    <property type="component" value="Unassembled WGS sequence"/>
</dbReference>